<evidence type="ECO:0000256" key="3">
    <source>
        <dbReference type="ARBA" id="ARBA00004496"/>
    </source>
</evidence>
<dbReference type="PROSITE" id="PS01316">
    <property type="entry name" value="ATP_P_PHORIBOSYLTR"/>
    <property type="match status" value="1"/>
</dbReference>
<dbReference type="PANTHER" id="PTHR21403">
    <property type="entry name" value="ATP PHOSPHORIBOSYLTRANSFERASE ATP-PRTASE"/>
    <property type="match status" value="1"/>
</dbReference>
<evidence type="ECO:0000313" key="21">
    <source>
        <dbReference type="EMBL" id="MCQ8186535.1"/>
    </source>
</evidence>
<dbReference type="FunFam" id="3.30.70.120:FF:000002">
    <property type="entry name" value="ATP phosphoribosyltransferase"/>
    <property type="match status" value="1"/>
</dbReference>
<dbReference type="GO" id="GO:0005524">
    <property type="term" value="F:ATP binding"/>
    <property type="evidence" value="ECO:0007669"/>
    <property type="project" value="UniProtKB-KW"/>
</dbReference>
<dbReference type="Pfam" id="PF08029">
    <property type="entry name" value="HisG_C"/>
    <property type="match status" value="1"/>
</dbReference>
<protein>
    <recommendedName>
        <fullName evidence="7 18">ATP phosphoribosyltransferase</fullName>
        <shortName evidence="18">ATP-PRT</shortName>
        <shortName evidence="18">ATP-PRTase</shortName>
        <ecNumber evidence="6 18">2.4.2.17</ecNumber>
    </recommendedName>
</protein>
<dbReference type="InterPro" id="IPR018198">
    <property type="entry name" value="ATP_PRibTrfase_CS"/>
</dbReference>
<dbReference type="EMBL" id="JANIBC010000021">
    <property type="protein sequence ID" value="MCQ8186535.1"/>
    <property type="molecule type" value="Genomic_DNA"/>
</dbReference>
<evidence type="ECO:0000259" key="19">
    <source>
        <dbReference type="Pfam" id="PF01634"/>
    </source>
</evidence>
<dbReference type="InterPro" id="IPR020621">
    <property type="entry name" value="ATP-PRT_HisG_long"/>
</dbReference>
<dbReference type="RefSeq" id="WP_256620466.1">
    <property type="nucleotide sequence ID" value="NZ_JANIBC010000021.1"/>
</dbReference>
<dbReference type="InterPro" id="IPR001348">
    <property type="entry name" value="ATP_PRibTrfase_HisG"/>
</dbReference>
<dbReference type="NCBIfam" id="TIGR00070">
    <property type="entry name" value="hisG"/>
    <property type="match status" value="1"/>
</dbReference>
<evidence type="ECO:0000256" key="10">
    <source>
        <dbReference type="ARBA" id="ARBA00022676"/>
    </source>
</evidence>
<evidence type="ECO:0000256" key="13">
    <source>
        <dbReference type="ARBA" id="ARBA00022741"/>
    </source>
</evidence>
<evidence type="ECO:0000256" key="18">
    <source>
        <dbReference type="HAMAP-Rule" id="MF_00079"/>
    </source>
</evidence>
<evidence type="ECO:0000256" key="14">
    <source>
        <dbReference type="ARBA" id="ARBA00022840"/>
    </source>
</evidence>
<dbReference type="Gene3D" id="3.40.190.10">
    <property type="entry name" value="Periplasmic binding protein-like II"/>
    <property type="match status" value="2"/>
</dbReference>
<comment type="cofactor">
    <cofactor evidence="2 18">
        <name>Mg(2+)</name>
        <dbReference type="ChEBI" id="CHEBI:18420"/>
    </cofactor>
</comment>
<keyword evidence="10 18" id="KW-0328">Glycosyltransferase</keyword>
<comment type="similarity">
    <text evidence="5 18">Belongs to the ATP phosphoribosyltransferase family. Long subfamily.</text>
</comment>
<keyword evidence="8 18" id="KW-0963">Cytoplasm</keyword>
<dbReference type="GO" id="GO:0005737">
    <property type="term" value="C:cytoplasm"/>
    <property type="evidence" value="ECO:0007669"/>
    <property type="project" value="UniProtKB-SubCell"/>
</dbReference>
<keyword evidence="9 18" id="KW-0028">Amino-acid biosynthesis</keyword>
<keyword evidence="11 18" id="KW-0808">Transferase</keyword>
<evidence type="ECO:0000256" key="15">
    <source>
        <dbReference type="ARBA" id="ARBA00022842"/>
    </source>
</evidence>
<keyword evidence="15 18" id="KW-0460">Magnesium</keyword>
<dbReference type="HAMAP" id="MF_00079">
    <property type="entry name" value="HisG_Long"/>
    <property type="match status" value="1"/>
</dbReference>
<accession>A0A9X2LB85</accession>
<comment type="catalytic activity">
    <reaction evidence="1 18">
        <text>1-(5-phospho-beta-D-ribosyl)-ATP + diphosphate = 5-phospho-alpha-D-ribose 1-diphosphate + ATP</text>
        <dbReference type="Rhea" id="RHEA:18473"/>
        <dbReference type="ChEBI" id="CHEBI:30616"/>
        <dbReference type="ChEBI" id="CHEBI:33019"/>
        <dbReference type="ChEBI" id="CHEBI:58017"/>
        <dbReference type="ChEBI" id="CHEBI:73183"/>
        <dbReference type="EC" id="2.4.2.17"/>
    </reaction>
</comment>
<comment type="activity regulation">
    <text evidence="18">Feedback inhibited by histidine.</text>
</comment>
<keyword evidence="16 18" id="KW-0368">Histidine biosynthesis</keyword>
<evidence type="ECO:0000256" key="9">
    <source>
        <dbReference type="ARBA" id="ARBA00022605"/>
    </source>
</evidence>
<dbReference type="SUPFAM" id="SSF53850">
    <property type="entry name" value="Periplasmic binding protein-like II"/>
    <property type="match status" value="1"/>
</dbReference>
<dbReference type="PANTHER" id="PTHR21403:SF8">
    <property type="entry name" value="ATP PHOSPHORIBOSYLTRANSFERASE"/>
    <property type="match status" value="1"/>
</dbReference>
<organism evidence="21 22">
    <name type="scientific">Parvularcula maris</name>
    <dbReference type="NCBI Taxonomy" id="2965077"/>
    <lineage>
        <taxon>Bacteria</taxon>
        <taxon>Pseudomonadati</taxon>
        <taxon>Pseudomonadota</taxon>
        <taxon>Alphaproteobacteria</taxon>
        <taxon>Parvularculales</taxon>
        <taxon>Parvularculaceae</taxon>
        <taxon>Parvularcula</taxon>
    </lineage>
</organism>
<feature type="domain" description="Histidine biosynthesis HisG C-terminal" evidence="20">
    <location>
        <begin position="227"/>
        <end position="299"/>
    </location>
</feature>
<gene>
    <name evidence="18 21" type="primary">hisG</name>
    <name evidence="21" type="ORF">NOG11_14225</name>
</gene>
<dbReference type="InterPro" id="IPR015867">
    <property type="entry name" value="N-reg_PII/ATP_PRibTrfase_C"/>
</dbReference>
<evidence type="ECO:0000256" key="4">
    <source>
        <dbReference type="ARBA" id="ARBA00004667"/>
    </source>
</evidence>
<evidence type="ECO:0000259" key="20">
    <source>
        <dbReference type="Pfam" id="PF08029"/>
    </source>
</evidence>
<evidence type="ECO:0000256" key="7">
    <source>
        <dbReference type="ARBA" id="ARBA00020998"/>
    </source>
</evidence>
<keyword evidence="22" id="KW-1185">Reference proteome</keyword>
<dbReference type="InterPro" id="IPR011322">
    <property type="entry name" value="N-reg_PII-like_a/b"/>
</dbReference>
<evidence type="ECO:0000256" key="11">
    <source>
        <dbReference type="ARBA" id="ARBA00022679"/>
    </source>
</evidence>
<proteinExistence type="inferred from homology"/>
<comment type="pathway">
    <text evidence="4 18">Amino-acid biosynthesis; L-histidine biosynthesis; L-histidine from 5-phospho-alpha-D-ribose 1-diphosphate: step 1/9.</text>
</comment>
<comment type="caution">
    <text evidence="21">The sequence shown here is derived from an EMBL/GenBank/DDBJ whole genome shotgun (WGS) entry which is preliminary data.</text>
</comment>
<feature type="domain" description="ATP phosphoribosyltransferase catalytic" evidence="19">
    <location>
        <begin position="61"/>
        <end position="219"/>
    </location>
</feature>
<evidence type="ECO:0000256" key="6">
    <source>
        <dbReference type="ARBA" id="ARBA00011946"/>
    </source>
</evidence>
<dbReference type="GO" id="GO:0000287">
    <property type="term" value="F:magnesium ion binding"/>
    <property type="evidence" value="ECO:0007669"/>
    <property type="project" value="UniProtKB-UniRule"/>
</dbReference>
<dbReference type="Proteomes" id="UP001142610">
    <property type="component" value="Unassembled WGS sequence"/>
</dbReference>
<dbReference type="InterPro" id="IPR013115">
    <property type="entry name" value="HisG_C"/>
</dbReference>
<reference evidence="21" key="1">
    <citation type="submission" date="2022-07" db="EMBL/GenBank/DDBJ databases">
        <title>Parvularcula maris sp. nov., an algicidal bacterium isolated from seawater.</title>
        <authorList>
            <person name="Li F."/>
        </authorList>
    </citation>
    <scope>NUCLEOTIDE SEQUENCE</scope>
    <source>
        <strain evidence="21">BGMRC 0090</strain>
    </source>
</reference>
<sequence length="302" mass="32254">MAEEAFGEAGTGRLRMAVQKKGRLADETFDLLKRCGLSLSQSKNRLYARVQEMPIDILLVRDDDIPALVAGGASDLGIVGGNVFEEERAGGRLGSRVPLVKPLGFSKCRLCIALPKEDTYSQPADLGGMRIATSYPALTEDWLEREGVKGATTVVMNGAHEIAPRLGVADAVCDIVSTGGTLDANGLKVAETIYRSEALLIGGPLEGEAKKVADALQLRIEGVQRSRDAKYVMLNAPRSAVEAISKVLPAADKPTILELAGTAEKVAVHTVCREAVVWEHLEELKRLGASAILVLDIDKMLA</sequence>
<dbReference type="EC" id="2.4.2.17" evidence="6 18"/>
<keyword evidence="12 18" id="KW-0479">Metal-binding</keyword>
<dbReference type="GO" id="GO:0003879">
    <property type="term" value="F:ATP phosphoribosyltransferase activity"/>
    <property type="evidence" value="ECO:0007669"/>
    <property type="project" value="UniProtKB-UniRule"/>
</dbReference>
<comment type="subcellular location">
    <subcellularLocation>
        <location evidence="3 18">Cytoplasm</location>
    </subcellularLocation>
</comment>
<evidence type="ECO:0000256" key="8">
    <source>
        <dbReference type="ARBA" id="ARBA00022490"/>
    </source>
</evidence>
<dbReference type="Gene3D" id="3.30.70.120">
    <property type="match status" value="1"/>
</dbReference>
<evidence type="ECO:0000256" key="5">
    <source>
        <dbReference type="ARBA" id="ARBA00007955"/>
    </source>
</evidence>
<dbReference type="NCBIfam" id="TIGR03455">
    <property type="entry name" value="HisG_C-term"/>
    <property type="match status" value="1"/>
</dbReference>
<evidence type="ECO:0000256" key="12">
    <source>
        <dbReference type="ARBA" id="ARBA00022723"/>
    </source>
</evidence>
<comment type="function">
    <text evidence="17 18">Catalyzes the condensation of ATP and 5-phosphoribose 1-diphosphate to form N'-(5'-phosphoribosyl)-ATP (PR-ATP). Has a crucial role in the pathway because the rate of histidine biosynthesis seems to be controlled primarily by regulation of HisG enzymatic activity.</text>
</comment>
<evidence type="ECO:0000313" key="22">
    <source>
        <dbReference type="Proteomes" id="UP001142610"/>
    </source>
</evidence>
<dbReference type="GO" id="GO:0000105">
    <property type="term" value="P:L-histidine biosynthetic process"/>
    <property type="evidence" value="ECO:0007669"/>
    <property type="project" value="UniProtKB-UniRule"/>
</dbReference>
<dbReference type="Pfam" id="PF01634">
    <property type="entry name" value="HisG"/>
    <property type="match status" value="1"/>
</dbReference>
<name>A0A9X2LB85_9PROT</name>
<evidence type="ECO:0000256" key="1">
    <source>
        <dbReference type="ARBA" id="ARBA00000915"/>
    </source>
</evidence>
<evidence type="ECO:0000256" key="16">
    <source>
        <dbReference type="ARBA" id="ARBA00023102"/>
    </source>
</evidence>
<evidence type="ECO:0000256" key="2">
    <source>
        <dbReference type="ARBA" id="ARBA00001946"/>
    </source>
</evidence>
<keyword evidence="13 18" id="KW-0547">Nucleotide-binding</keyword>
<dbReference type="SUPFAM" id="SSF54913">
    <property type="entry name" value="GlnB-like"/>
    <property type="match status" value="1"/>
</dbReference>
<dbReference type="AlphaFoldDB" id="A0A9X2LB85"/>
<keyword evidence="14 18" id="KW-0067">ATP-binding</keyword>
<dbReference type="InterPro" id="IPR013820">
    <property type="entry name" value="ATP_PRibTrfase_cat"/>
</dbReference>
<evidence type="ECO:0000256" key="17">
    <source>
        <dbReference type="ARBA" id="ARBA00024861"/>
    </source>
</evidence>